<accession>A0A0F9RYD1</accession>
<keyword evidence="4" id="KW-0106">Calcium</keyword>
<dbReference type="InterPro" id="IPR024607">
    <property type="entry name" value="Sulfatase_CS"/>
</dbReference>
<dbReference type="Pfam" id="PF00884">
    <property type="entry name" value="Sulfatase"/>
    <property type="match status" value="1"/>
</dbReference>
<dbReference type="InterPro" id="IPR050738">
    <property type="entry name" value="Sulfatase"/>
</dbReference>
<dbReference type="InterPro" id="IPR017850">
    <property type="entry name" value="Alkaline_phosphatase_core_sf"/>
</dbReference>
<feature type="domain" description="Sulfatase N-terminal" evidence="5">
    <location>
        <begin position="33"/>
        <end position="444"/>
    </location>
</feature>
<dbReference type="Gene3D" id="3.40.720.10">
    <property type="entry name" value="Alkaline Phosphatase, subunit A"/>
    <property type="match status" value="1"/>
</dbReference>
<evidence type="ECO:0000313" key="6">
    <source>
        <dbReference type="EMBL" id="KKN54927.1"/>
    </source>
</evidence>
<dbReference type="CDD" id="cd16025">
    <property type="entry name" value="PAS_like"/>
    <property type="match status" value="1"/>
</dbReference>
<dbReference type="GO" id="GO:0046872">
    <property type="term" value="F:metal ion binding"/>
    <property type="evidence" value="ECO:0007669"/>
    <property type="project" value="UniProtKB-KW"/>
</dbReference>
<comment type="caution">
    <text evidence="6">The sequence shown here is derived from an EMBL/GenBank/DDBJ whole genome shotgun (WGS) entry which is preliminary data.</text>
</comment>
<evidence type="ECO:0000256" key="3">
    <source>
        <dbReference type="ARBA" id="ARBA00022801"/>
    </source>
</evidence>
<dbReference type="PROSITE" id="PS00523">
    <property type="entry name" value="SULFATASE_1"/>
    <property type="match status" value="1"/>
</dbReference>
<dbReference type="SUPFAM" id="SSF49899">
    <property type="entry name" value="Concanavalin A-like lectins/glucanases"/>
    <property type="match status" value="1"/>
</dbReference>
<evidence type="ECO:0000256" key="1">
    <source>
        <dbReference type="ARBA" id="ARBA00008779"/>
    </source>
</evidence>
<dbReference type="EMBL" id="LAZR01000907">
    <property type="protein sequence ID" value="KKN54927.1"/>
    <property type="molecule type" value="Genomic_DNA"/>
</dbReference>
<evidence type="ECO:0000256" key="2">
    <source>
        <dbReference type="ARBA" id="ARBA00022723"/>
    </source>
</evidence>
<dbReference type="PANTHER" id="PTHR42693">
    <property type="entry name" value="ARYLSULFATASE FAMILY MEMBER"/>
    <property type="match status" value="1"/>
</dbReference>
<sequence length="759" mass="86759">MKNYEEFKGKIGRTHAESTPWWPKPKRTVDDSPNIIIMLFDDTGFAHFGCYGSPIETPNIDRLANSGIRFTNFHTTALCSPTRACLLTGRNHHSVGMRTVSNFNQGYPSCRGHSTQHAANIAEILQEEGYATYMAGKWHLAPMSDASAGGPHTHWPLNRGFDRFYGFLEGETNQFYPDLCNDNHFIDPPYSPEDGYHLTKDLVNQSMGFIRDLRSLRPDRPFFLYLAFGATHAPHQSPIEFRDKYRNRFDAGWDVMREEVHKRQLEMGIIPEGTELAPRNPGVESWDSLSENQKKFACRLQEAFAAFLDHTDYHIGRLMSFLEEMGEIDNTIIILLSDNGSSQEGLATGLMDEMKYFNRLEEDVDALQDRLDEIGGPNSHSNIPWGWAQVGNTPLKWYKQNTHGGGIRDPLIIKWPKLIQDLGGIRNQYHHVTDIVPTILELLEIELPSSVKGFNQMPVHGTSMVYSFKSPNEPSHKNMQYFEMLGHRGIWSNGWKAVTYHKRRTPFVDSEWELYHIEEDFSECHNLAGENPEKLRELIDLWWVEAGRYGVLPLIDPSSLNRLDRIRSTFRPGTPHGNRSYTYYPPISHVPNAPSPRFGVASWIMRAKINRAHESDEGVILATGTQNCGLSWYIKDNHLVFDYNYFTDHHIVRSDRSVPVGDFTPQVKYMRGKGESKIILFIDGQECGEISIPYILGILSTTGMDIGKDILSAVSPEYKIPFEFTGTIKEINIDLPVFKTSSQQNNETETRERVESYRQ</sequence>
<keyword evidence="3" id="KW-0378">Hydrolase</keyword>
<proteinExistence type="inferred from homology"/>
<dbReference type="SUPFAM" id="SSF53649">
    <property type="entry name" value="Alkaline phosphatase-like"/>
    <property type="match status" value="1"/>
</dbReference>
<dbReference type="GO" id="GO:0016787">
    <property type="term" value="F:hydrolase activity"/>
    <property type="evidence" value="ECO:0007669"/>
    <property type="project" value="UniProtKB-KW"/>
</dbReference>
<name>A0A0F9RYD1_9ZZZZ</name>
<dbReference type="PANTHER" id="PTHR42693:SF43">
    <property type="entry name" value="BLL2667 PROTEIN"/>
    <property type="match status" value="1"/>
</dbReference>
<evidence type="ECO:0000256" key="4">
    <source>
        <dbReference type="ARBA" id="ARBA00022837"/>
    </source>
</evidence>
<organism evidence="6">
    <name type="scientific">marine sediment metagenome</name>
    <dbReference type="NCBI Taxonomy" id="412755"/>
    <lineage>
        <taxon>unclassified sequences</taxon>
        <taxon>metagenomes</taxon>
        <taxon>ecological metagenomes</taxon>
    </lineage>
</organism>
<gene>
    <name evidence="6" type="ORF">LCGC14_0587490</name>
</gene>
<protein>
    <recommendedName>
        <fullName evidence="5">Sulfatase N-terminal domain-containing protein</fullName>
    </recommendedName>
</protein>
<dbReference type="AlphaFoldDB" id="A0A0F9RYD1"/>
<keyword evidence="2" id="KW-0479">Metal-binding</keyword>
<dbReference type="InterPro" id="IPR013320">
    <property type="entry name" value="ConA-like_dom_sf"/>
</dbReference>
<comment type="similarity">
    <text evidence="1">Belongs to the sulfatase family.</text>
</comment>
<dbReference type="PROSITE" id="PS00149">
    <property type="entry name" value="SULFATASE_2"/>
    <property type="match status" value="1"/>
</dbReference>
<evidence type="ECO:0000259" key="5">
    <source>
        <dbReference type="Pfam" id="PF00884"/>
    </source>
</evidence>
<dbReference type="InterPro" id="IPR000917">
    <property type="entry name" value="Sulfatase_N"/>
</dbReference>
<reference evidence="6" key="1">
    <citation type="journal article" date="2015" name="Nature">
        <title>Complex archaea that bridge the gap between prokaryotes and eukaryotes.</title>
        <authorList>
            <person name="Spang A."/>
            <person name="Saw J.H."/>
            <person name="Jorgensen S.L."/>
            <person name="Zaremba-Niedzwiedzka K."/>
            <person name="Martijn J."/>
            <person name="Lind A.E."/>
            <person name="van Eijk R."/>
            <person name="Schleper C."/>
            <person name="Guy L."/>
            <person name="Ettema T.J."/>
        </authorList>
    </citation>
    <scope>NUCLEOTIDE SEQUENCE</scope>
</reference>